<dbReference type="PANTHER" id="PTHR46963">
    <property type="entry name" value="SIMILAR TO RIKEN CDNA E130308A19"/>
    <property type="match status" value="1"/>
</dbReference>
<organism evidence="1 2">
    <name type="scientific">Dreissena polymorpha</name>
    <name type="common">Zebra mussel</name>
    <name type="synonym">Mytilus polymorpha</name>
    <dbReference type="NCBI Taxonomy" id="45954"/>
    <lineage>
        <taxon>Eukaryota</taxon>
        <taxon>Metazoa</taxon>
        <taxon>Spiralia</taxon>
        <taxon>Lophotrochozoa</taxon>
        <taxon>Mollusca</taxon>
        <taxon>Bivalvia</taxon>
        <taxon>Autobranchia</taxon>
        <taxon>Heteroconchia</taxon>
        <taxon>Euheterodonta</taxon>
        <taxon>Imparidentia</taxon>
        <taxon>Neoheterodontei</taxon>
        <taxon>Myida</taxon>
        <taxon>Dreissenoidea</taxon>
        <taxon>Dreissenidae</taxon>
        <taxon>Dreissena</taxon>
    </lineage>
</organism>
<dbReference type="EMBL" id="JAIWYP010000006">
    <property type="protein sequence ID" value="KAH3808825.1"/>
    <property type="molecule type" value="Genomic_DNA"/>
</dbReference>
<keyword evidence="2" id="KW-1185">Reference proteome</keyword>
<reference evidence="1" key="2">
    <citation type="submission" date="2020-11" db="EMBL/GenBank/DDBJ databases">
        <authorList>
            <person name="McCartney M.A."/>
            <person name="Auch B."/>
            <person name="Kono T."/>
            <person name="Mallez S."/>
            <person name="Becker A."/>
            <person name="Gohl D.M."/>
            <person name="Silverstein K.A.T."/>
            <person name="Koren S."/>
            <person name="Bechman K.B."/>
            <person name="Herman A."/>
            <person name="Abrahante J.E."/>
            <person name="Garbe J."/>
        </authorList>
    </citation>
    <scope>NUCLEOTIDE SEQUENCE</scope>
    <source>
        <strain evidence="1">Duluth1</strain>
        <tissue evidence="1">Whole animal</tissue>
    </source>
</reference>
<sequence length="200" mass="22979">MDIAEWSSIGLFDLIDDSFFENELFETAVHNSGENENVSSTENTETSAVSTLLEAGVQLPNESKSDLHQNIDLSSQDQRNQMEQMNLNSHNQGEIRKQPTFVHVTEDVKTNIVQSMKNVNTSRKTELCMRHFQRWLSEPPRNETRSICDIMTTELDNYTGSFLLSIRKADGSEYEPDTLTSYHRGIDRFVKEIHIYTPKT</sequence>
<evidence type="ECO:0000313" key="2">
    <source>
        <dbReference type="Proteomes" id="UP000828390"/>
    </source>
</evidence>
<gene>
    <name evidence="1" type="ORF">DPMN_137184</name>
</gene>
<dbReference type="AlphaFoldDB" id="A0A9D4G1C1"/>
<accession>A0A9D4G1C1</accession>
<dbReference type="Proteomes" id="UP000828390">
    <property type="component" value="Unassembled WGS sequence"/>
</dbReference>
<proteinExistence type="predicted"/>
<reference evidence="1" key="1">
    <citation type="journal article" date="2019" name="bioRxiv">
        <title>The Genome of the Zebra Mussel, Dreissena polymorpha: A Resource for Invasive Species Research.</title>
        <authorList>
            <person name="McCartney M.A."/>
            <person name="Auch B."/>
            <person name="Kono T."/>
            <person name="Mallez S."/>
            <person name="Zhang Y."/>
            <person name="Obille A."/>
            <person name="Becker A."/>
            <person name="Abrahante J.E."/>
            <person name="Garbe J."/>
            <person name="Badalamenti J.P."/>
            <person name="Herman A."/>
            <person name="Mangelson H."/>
            <person name="Liachko I."/>
            <person name="Sullivan S."/>
            <person name="Sone E.D."/>
            <person name="Koren S."/>
            <person name="Silverstein K.A.T."/>
            <person name="Beckman K.B."/>
            <person name="Gohl D.M."/>
        </authorList>
    </citation>
    <scope>NUCLEOTIDE SEQUENCE</scope>
    <source>
        <strain evidence="1">Duluth1</strain>
        <tissue evidence="1">Whole animal</tissue>
    </source>
</reference>
<name>A0A9D4G1C1_DREPO</name>
<dbReference type="PANTHER" id="PTHR46963:SF2">
    <property type="match status" value="1"/>
</dbReference>
<protein>
    <submittedName>
        <fullName evidence="1">Uncharacterized protein</fullName>
    </submittedName>
</protein>
<comment type="caution">
    <text evidence="1">The sequence shown here is derived from an EMBL/GenBank/DDBJ whole genome shotgun (WGS) entry which is preliminary data.</text>
</comment>
<dbReference type="InterPro" id="IPR042838">
    <property type="entry name" value="KIAA1958"/>
</dbReference>
<evidence type="ECO:0000313" key="1">
    <source>
        <dbReference type="EMBL" id="KAH3808825.1"/>
    </source>
</evidence>